<dbReference type="InterPro" id="IPR039424">
    <property type="entry name" value="SBP_5"/>
</dbReference>
<dbReference type="GO" id="GO:1904680">
    <property type="term" value="F:peptide transmembrane transporter activity"/>
    <property type="evidence" value="ECO:0007669"/>
    <property type="project" value="TreeGrafter"/>
</dbReference>
<comment type="subcellular location">
    <subcellularLocation>
        <location evidence="1">Cell envelope</location>
    </subcellularLocation>
</comment>
<dbReference type="InterPro" id="IPR030678">
    <property type="entry name" value="Peptide/Ni-bd"/>
</dbReference>
<dbReference type="Proteomes" id="UP000032552">
    <property type="component" value="Unassembled WGS sequence"/>
</dbReference>
<comment type="similarity">
    <text evidence="2">Belongs to the bacterial solute-binding protein 5 family.</text>
</comment>
<evidence type="ECO:0000256" key="4">
    <source>
        <dbReference type="ARBA" id="ARBA00022729"/>
    </source>
</evidence>
<dbReference type="CDD" id="cd08504">
    <property type="entry name" value="PBP2_OppA"/>
    <property type="match status" value="1"/>
</dbReference>
<dbReference type="Pfam" id="PF00496">
    <property type="entry name" value="SBP_bac_5"/>
    <property type="match status" value="1"/>
</dbReference>
<gene>
    <name evidence="8" type="ORF">LC0644_0865</name>
</gene>
<dbReference type="GO" id="GO:0030313">
    <property type="term" value="C:cell envelope"/>
    <property type="evidence" value="ECO:0007669"/>
    <property type="project" value="UniProtKB-SubCell"/>
</dbReference>
<organism evidence="8 9">
    <name type="scientific">Lacticaseibacillus paracasei NRIC 0644</name>
    <dbReference type="NCBI Taxonomy" id="1435038"/>
    <lineage>
        <taxon>Bacteria</taxon>
        <taxon>Bacillati</taxon>
        <taxon>Bacillota</taxon>
        <taxon>Bacilli</taxon>
        <taxon>Lactobacillales</taxon>
        <taxon>Lactobacillaceae</taxon>
        <taxon>Lacticaseibacillus</taxon>
    </lineage>
</organism>
<dbReference type="AlphaFoldDB" id="A0A0C9PMW3"/>
<dbReference type="Gene3D" id="3.40.190.10">
    <property type="entry name" value="Periplasmic binding protein-like II"/>
    <property type="match status" value="1"/>
</dbReference>
<dbReference type="RefSeq" id="WP_045625538.1">
    <property type="nucleotide sequence ID" value="NZ_BAYM01000061.1"/>
</dbReference>
<dbReference type="SUPFAM" id="SSF53850">
    <property type="entry name" value="Periplasmic binding protein-like II"/>
    <property type="match status" value="1"/>
</dbReference>
<evidence type="ECO:0000313" key="9">
    <source>
        <dbReference type="Proteomes" id="UP000032552"/>
    </source>
</evidence>
<evidence type="ECO:0000256" key="1">
    <source>
        <dbReference type="ARBA" id="ARBA00004196"/>
    </source>
</evidence>
<name>A0A0C9PMW3_LACPA</name>
<dbReference type="PROSITE" id="PS51257">
    <property type="entry name" value="PROKAR_LIPOPROTEIN"/>
    <property type="match status" value="1"/>
</dbReference>
<evidence type="ECO:0000256" key="2">
    <source>
        <dbReference type="ARBA" id="ARBA00005695"/>
    </source>
</evidence>
<dbReference type="PIRSF" id="PIRSF002741">
    <property type="entry name" value="MppA"/>
    <property type="match status" value="1"/>
</dbReference>
<dbReference type="GO" id="GO:0015833">
    <property type="term" value="P:peptide transport"/>
    <property type="evidence" value="ECO:0007669"/>
    <property type="project" value="UniProtKB-KW"/>
</dbReference>
<dbReference type="Gene3D" id="3.10.105.10">
    <property type="entry name" value="Dipeptide-binding Protein, Domain 3"/>
    <property type="match status" value="1"/>
</dbReference>
<evidence type="ECO:0000259" key="7">
    <source>
        <dbReference type="Pfam" id="PF00496"/>
    </source>
</evidence>
<dbReference type="InterPro" id="IPR000914">
    <property type="entry name" value="SBP_5_dom"/>
</dbReference>
<evidence type="ECO:0000256" key="6">
    <source>
        <dbReference type="SAM" id="SignalP"/>
    </source>
</evidence>
<sequence length="536" mass="58529">MKKHVFLGLGLFGITALLAACGQQAKAETTQRTLNVAVSTEASSLDPAHAVDATSGGILEQIMTPLYDHDKDGKIIPAMATKVVKPTDGGKTYTLTLRKDVKWSDGTPVTAKDFVYSLKRIVDPKTKTEFAYQYDAIANYQDIVAGKKSPDTLGVSAPSKYVLKIQLSQPTPYFASQMTGYYPTNEAAVKRYGKQFGTSADKIVTNGAYKIKNFNTTSDSWDYVKDPEYFAKKAVKIAKVHVTVLKDSSTIDNLFATGKLDDAPLSGNLIQKEAKNPALTKTVAANMNYLQFNTKNPQLNNVNLRRAVSAALDRQAMTTKVLQDGSKPAKAFVPQGLATNPSTGKDFTADADTPLTYSPTKAKAYLKAALKELHTDSISFAILTSDVDTDKQVGEYIQSQLTKVLPQLKVTVSSLPKMTRIQRSLDGKFDAVLMSWNSTIQDPSDYLNTATATNISNFSKFSDSQFTALMAKVNNTNGQSAKARYQEELAANARVIDVAGYIPVFQSANSRLINTKVGGLHYSMLQPAEYRHAYFK</sequence>
<keyword evidence="5" id="KW-0653">Protein transport</keyword>
<evidence type="ECO:0000313" key="8">
    <source>
        <dbReference type="EMBL" id="GAN36276.1"/>
    </source>
</evidence>
<proteinExistence type="inferred from homology"/>
<evidence type="ECO:0000256" key="5">
    <source>
        <dbReference type="ARBA" id="ARBA00022856"/>
    </source>
</evidence>
<keyword evidence="5" id="KW-0571">Peptide transport</keyword>
<reference evidence="9" key="1">
    <citation type="submission" date="2014-05" db="EMBL/GenBank/DDBJ databases">
        <title>Whole genome sequencing of Lactobacillus casei NRIC0644.</title>
        <authorList>
            <person name="Atarashi H."/>
            <person name="Yoshida Y."/>
            <person name="Fujimura S."/>
            <person name="Tanaka N."/>
            <person name="Shiwa Y."/>
            <person name="Yoshikawa H."/>
            <person name="Okada S."/>
            <person name="Nakagawa J."/>
        </authorList>
    </citation>
    <scope>NUCLEOTIDE SEQUENCE [LARGE SCALE GENOMIC DNA]</scope>
    <source>
        <strain evidence="9">NRIC0644</strain>
    </source>
</reference>
<evidence type="ECO:0000256" key="3">
    <source>
        <dbReference type="ARBA" id="ARBA00022448"/>
    </source>
</evidence>
<accession>A0A0C9PMW3</accession>
<dbReference type="GO" id="GO:0043190">
    <property type="term" value="C:ATP-binding cassette (ABC) transporter complex"/>
    <property type="evidence" value="ECO:0007669"/>
    <property type="project" value="InterPro"/>
</dbReference>
<feature type="domain" description="Solute-binding protein family 5" evidence="7">
    <location>
        <begin position="74"/>
        <end position="454"/>
    </location>
</feature>
<dbReference type="FunFam" id="3.90.76.10:FF:000001">
    <property type="entry name" value="Oligopeptide ABC transporter substrate-binding protein"/>
    <property type="match status" value="1"/>
</dbReference>
<dbReference type="PANTHER" id="PTHR30290">
    <property type="entry name" value="PERIPLASMIC BINDING COMPONENT OF ABC TRANSPORTER"/>
    <property type="match status" value="1"/>
</dbReference>
<dbReference type="GO" id="GO:0042597">
    <property type="term" value="C:periplasmic space"/>
    <property type="evidence" value="ECO:0007669"/>
    <property type="project" value="UniProtKB-ARBA"/>
</dbReference>
<dbReference type="EMBL" id="BAYM01000061">
    <property type="protein sequence ID" value="GAN36276.1"/>
    <property type="molecule type" value="Genomic_DNA"/>
</dbReference>
<keyword evidence="4 6" id="KW-0732">Signal</keyword>
<keyword evidence="3" id="KW-0813">Transport</keyword>
<dbReference type="PANTHER" id="PTHR30290:SF10">
    <property type="entry name" value="PERIPLASMIC OLIGOPEPTIDE-BINDING PROTEIN-RELATED"/>
    <property type="match status" value="1"/>
</dbReference>
<dbReference type="Gene3D" id="3.90.76.10">
    <property type="entry name" value="Dipeptide-binding Protein, Domain 1"/>
    <property type="match status" value="1"/>
</dbReference>
<protein>
    <submittedName>
        <fullName evidence="8">ABC-type oligopeptide transport system protein</fullName>
    </submittedName>
</protein>
<comment type="caution">
    <text evidence="8">The sequence shown here is derived from an EMBL/GenBank/DDBJ whole genome shotgun (WGS) entry which is preliminary data.</text>
</comment>
<feature type="signal peptide" evidence="6">
    <location>
        <begin position="1"/>
        <end position="19"/>
    </location>
</feature>
<feature type="chain" id="PRO_5038573319" evidence="6">
    <location>
        <begin position="20"/>
        <end position="536"/>
    </location>
</feature>